<dbReference type="SUPFAM" id="SSF56672">
    <property type="entry name" value="DNA/RNA polymerases"/>
    <property type="match status" value="1"/>
</dbReference>
<dbReference type="InterPro" id="IPR043502">
    <property type="entry name" value="DNA/RNA_pol_sf"/>
</dbReference>
<evidence type="ECO:0000259" key="1">
    <source>
        <dbReference type="PROSITE" id="PS50994"/>
    </source>
</evidence>
<dbReference type="InterPro" id="IPR012337">
    <property type="entry name" value="RNaseH-like_sf"/>
</dbReference>
<gene>
    <name evidence="2" type="ORF">Scaly_2206300</name>
</gene>
<accession>A0AAW2MQ50</accession>
<protein>
    <submittedName>
        <fullName evidence="2">Retrovirus-related Pol polyprotein from transposon RE1</fullName>
    </submittedName>
</protein>
<dbReference type="Gene3D" id="3.30.420.10">
    <property type="entry name" value="Ribonuclease H-like superfamily/Ribonuclease H"/>
    <property type="match status" value="1"/>
</dbReference>
<dbReference type="InterPro" id="IPR036397">
    <property type="entry name" value="RNaseH_sf"/>
</dbReference>
<dbReference type="PANTHER" id="PTHR11439">
    <property type="entry name" value="GAG-POL-RELATED RETROTRANSPOSON"/>
    <property type="match status" value="1"/>
</dbReference>
<dbReference type="GO" id="GO:0015074">
    <property type="term" value="P:DNA integration"/>
    <property type="evidence" value="ECO:0007669"/>
    <property type="project" value="InterPro"/>
</dbReference>
<proteinExistence type="predicted"/>
<dbReference type="CDD" id="cd09272">
    <property type="entry name" value="RNase_HI_RT_Ty1"/>
    <property type="match status" value="1"/>
</dbReference>
<dbReference type="Pfam" id="PF25597">
    <property type="entry name" value="SH3_retrovirus"/>
    <property type="match status" value="1"/>
</dbReference>
<reference evidence="2" key="1">
    <citation type="submission" date="2020-06" db="EMBL/GenBank/DDBJ databases">
        <authorList>
            <person name="Li T."/>
            <person name="Hu X."/>
            <person name="Zhang T."/>
            <person name="Song X."/>
            <person name="Zhang H."/>
            <person name="Dai N."/>
            <person name="Sheng W."/>
            <person name="Hou X."/>
            <person name="Wei L."/>
        </authorList>
    </citation>
    <scope>NUCLEOTIDE SEQUENCE</scope>
    <source>
        <strain evidence="2">KEN8</strain>
        <tissue evidence="2">Leaf</tissue>
    </source>
</reference>
<feature type="domain" description="Integrase catalytic" evidence="1">
    <location>
        <begin position="1"/>
        <end position="43"/>
    </location>
</feature>
<comment type="caution">
    <text evidence="2">The sequence shown here is derived from an EMBL/GenBank/DDBJ whole genome shotgun (WGS) entry which is preliminary data.</text>
</comment>
<dbReference type="GO" id="GO:0003676">
    <property type="term" value="F:nucleic acid binding"/>
    <property type="evidence" value="ECO:0007669"/>
    <property type="project" value="InterPro"/>
</dbReference>
<dbReference type="EMBL" id="JACGWM010000013">
    <property type="protein sequence ID" value="KAL0333048.1"/>
    <property type="molecule type" value="Genomic_DNA"/>
</dbReference>
<reference evidence="2" key="2">
    <citation type="journal article" date="2024" name="Plant">
        <title>Genomic evolution and insights into agronomic trait innovations of Sesamum species.</title>
        <authorList>
            <person name="Miao H."/>
            <person name="Wang L."/>
            <person name="Qu L."/>
            <person name="Liu H."/>
            <person name="Sun Y."/>
            <person name="Le M."/>
            <person name="Wang Q."/>
            <person name="Wei S."/>
            <person name="Zheng Y."/>
            <person name="Lin W."/>
            <person name="Duan Y."/>
            <person name="Cao H."/>
            <person name="Xiong S."/>
            <person name="Wang X."/>
            <person name="Wei L."/>
            <person name="Li C."/>
            <person name="Ma Q."/>
            <person name="Ju M."/>
            <person name="Zhao R."/>
            <person name="Li G."/>
            <person name="Mu C."/>
            <person name="Tian Q."/>
            <person name="Mei H."/>
            <person name="Zhang T."/>
            <person name="Gao T."/>
            <person name="Zhang H."/>
        </authorList>
    </citation>
    <scope>NUCLEOTIDE SEQUENCE</scope>
    <source>
        <strain evidence="2">KEN8</strain>
    </source>
</reference>
<dbReference type="InterPro" id="IPR057670">
    <property type="entry name" value="SH3_retrovirus"/>
</dbReference>
<dbReference type="InterPro" id="IPR013103">
    <property type="entry name" value="RVT_2"/>
</dbReference>
<dbReference type="InterPro" id="IPR001584">
    <property type="entry name" value="Integrase_cat-core"/>
</dbReference>
<organism evidence="2">
    <name type="scientific">Sesamum calycinum</name>
    <dbReference type="NCBI Taxonomy" id="2727403"/>
    <lineage>
        <taxon>Eukaryota</taxon>
        <taxon>Viridiplantae</taxon>
        <taxon>Streptophyta</taxon>
        <taxon>Embryophyta</taxon>
        <taxon>Tracheophyta</taxon>
        <taxon>Spermatophyta</taxon>
        <taxon>Magnoliopsida</taxon>
        <taxon>eudicotyledons</taxon>
        <taxon>Gunneridae</taxon>
        <taxon>Pentapetalae</taxon>
        <taxon>asterids</taxon>
        <taxon>lamiids</taxon>
        <taxon>Lamiales</taxon>
        <taxon>Pedaliaceae</taxon>
        <taxon>Sesamum</taxon>
    </lineage>
</organism>
<dbReference type="SUPFAM" id="SSF53098">
    <property type="entry name" value="Ribonuclease H-like"/>
    <property type="match status" value="1"/>
</dbReference>
<sequence>MRTDNGSEFLSIPCQELLRSKGITHKKSCVYTPQQNGVVEPTHIISKLPSYNLNWKTSFELLYKSPPSFDSLRSFGCLCFASNVTPHKTKFDPRAFRCVFLGYAPNHKGYKLYDLDNNKVIIFRDVIFHEHSFPYHSIHSTLESASIPIPNSIPDPVTILPMIPGPEPPEMPQVLVPSSSDNPDNATTNLLPRRSQRAMKPPVWLADFQCNTSSDYTIEPSDLAPLHIEFLAALSTNQTWEVVDLPPGKRAIGSKWVYKVKLRPDGSIDRYKARLVAKGYNQVEGVDYIDCFSPVAKAVTVWVLLAVASSHAWPIHQVDINDAFLHGFLDEDIYMSAPDGFPLQSGKVCKLKRSLYGLKQASRQWNHEFSTNLLGYGFSQSPHDHYFFTKDTTDGLLILLVYVDDVLVIGPSQSQIDQVKDLLHSAFTIKDLGLAKVILIVVFFSSSNSLHLIAVCDADWVGCLDSRRSLTGYCIFLGEALISWKTKKQQTVARSTAEAEYRSLSTIAAIHIVANSVLHERTKHLEIDCHLVRDKFKAGFVLPTFVFGRSQLANMFTKSFPRSAFDVFLSKLRMVTFPHVQLERGMKKCRDDASPLTQQQQS</sequence>
<name>A0AAW2MQ50_9LAMI</name>
<dbReference type="PANTHER" id="PTHR11439:SF465">
    <property type="entry name" value="REVERSE TRANSCRIPTASE TY1_COPIA-TYPE DOMAIN-CONTAINING PROTEIN"/>
    <property type="match status" value="1"/>
</dbReference>
<evidence type="ECO:0000313" key="2">
    <source>
        <dbReference type="EMBL" id="KAL0333048.1"/>
    </source>
</evidence>
<dbReference type="Pfam" id="PF07727">
    <property type="entry name" value="RVT_2"/>
    <property type="match status" value="1"/>
</dbReference>
<dbReference type="AlphaFoldDB" id="A0AAW2MQ50"/>
<dbReference type="PROSITE" id="PS50994">
    <property type="entry name" value="INTEGRASE"/>
    <property type="match status" value="1"/>
</dbReference>